<evidence type="ECO:0000313" key="2">
    <source>
        <dbReference type="EMBL" id="NCI48392.1"/>
    </source>
</evidence>
<keyword evidence="1" id="KW-0732">Signal</keyword>
<reference evidence="2 3" key="1">
    <citation type="submission" date="2020-01" db="EMBL/GenBank/DDBJ databases">
        <title>Genome analysis.</title>
        <authorList>
            <person name="Wu S."/>
            <person name="Wang G."/>
        </authorList>
    </citation>
    <scope>NUCLEOTIDE SEQUENCE [LARGE SCALE GENOMIC DNA]</scope>
    <source>
        <strain evidence="2 3">SYL130</strain>
    </source>
</reference>
<evidence type="ECO:0000256" key="1">
    <source>
        <dbReference type="SAM" id="SignalP"/>
    </source>
</evidence>
<comment type="caution">
    <text evidence="2">The sequence shown here is derived from an EMBL/GenBank/DDBJ whole genome shotgun (WGS) entry which is preliminary data.</text>
</comment>
<evidence type="ECO:0000313" key="3">
    <source>
        <dbReference type="Proteomes" id="UP000753802"/>
    </source>
</evidence>
<dbReference type="RefSeq" id="WP_161816723.1">
    <property type="nucleotide sequence ID" value="NZ_JAACJS010000002.1"/>
</dbReference>
<name>A0ABW9ZMU8_9BACT</name>
<dbReference type="Proteomes" id="UP000753802">
    <property type="component" value="Unassembled WGS sequence"/>
</dbReference>
<protein>
    <submittedName>
        <fullName evidence="2">Uncharacterized protein</fullName>
    </submittedName>
</protein>
<dbReference type="EMBL" id="JAACJS010000002">
    <property type="protein sequence ID" value="NCI48392.1"/>
    <property type="molecule type" value="Genomic_DNA"/>
</dbReference>
<gene>
    <name evidence="2" type="ORF">GWC95_00565</name>
</gene>
<proteinExistence type="predicted"/>
<sequence>MKKNRFVFFTLLLLCCKLHAQDTEPQQLNLLKAPASPAAHLLNFATSSIDRPTDLTAFWLTANNLTGNFTKLPNSYAIELSPSTLFKTDLSLSGLRSVKFTDVVRQTFVLSAGFKLFDDTVTSTSYYKTAVGFKFMLARPEWSAQTNAKYKVLRALQKELTQKVGANSDAIDSMPAIKQLLAERTALRDEPGGTTSKAYKEKDAEYQELRKAMREKLSKEKNENLHRQIKEKAKDFTIERVGFFAELAGGVSVAFPTNDFNYSVTDKSGLWLTAGHEGGNDKMSALFLARYLYQPESVYADSTGKIPAKRISTFDMGGRFIYTSPDGKFSVSAEAIYRSVLNKSVIDPSWRTVFNAGYQLGGNQQVTFTFGRDFNGFVEKGGNLVAGINYLVGLGGQRFLN</sequence>
<accession>A0ABW9ZMU8</accession>
<feature type="signal peptide" evidence="1">
    <location>
        <begin position="1"/>
        <end position="20"/>
    </location>
</feature>
<feature type="chain" id="PRO_5045892568" evidence="1">
    <location>
        <begin position="21"/>
        <end position="401"/>
    </location>
</feature>
<keyword evidence="3" id="KW-1185">Reference proteome</keyword>
<organism evidence="2 3">
    <name type="scientific">Sediminibacterium roseum</name>
    <dbReference type="NCBI Taxonomy" id="1978412"/>
    <lineage>
        <taxon>Bacteria</taxon>
        <taxon>Pseudomonadati</taxon>
        <taxon>Bacteroidota</taxon>
        <taxon>Chitinophagia</taxon>
        <taxon>Chitinophagales</taxon>
        <taxon>Chitinophagaceae</taxon>
        <taxon>Sediminibacterium</taxon>
    </lineage>
</organism>